<dbReference type="GO" id="GO:0008483">
    <property type="term" value="F:transaminase activity"/>
    <property type="evidence" value="ECO:0007669"/>
    <property type="project" value="UniProtKB-KW"/>
</dbReference>
<dbReference type="GO" id="GO:0006520">
    <property type="term" value="P:amino acid metabolic process"/>
    <property type="evidence" value="ECO:0007669"/>
    <property type="project" value="InterPro"/>
</dbReference>
<dbReference type="InterPro" id="IPR015421">
    <property type="entry name" value="PyrdxlP-dep_Trfase_major"/>
</dbReference>
<dbReference type="PANTHER" id="PTHR46383">
    <property type="entry name" value="ASPARTATE AMINOTRANSFERASE"/>
    <property type="match status" value="1"/>
</dbReference>
<evidence type="ECO:0000256" key="5">
    <source>
        <dbReference type="ARBA" id="ARBA00022898"/>
    </source>
</evidence>
<dbReference type="PROSITE" id="PS00105">
    <property type="entry name" value="AA_TRANSFER_CLASS_1"/>
    <property type="match status" value="1"/>
</dbReference>
<reference evidence="7 8" key="1">
    <citation type="journal article" date="2020" name="J. Phycol.">
        <title>Comparative genome analysis reveals Cyanidiococcus gen. nov., a new extremophilic red algal genus sister to Cyanidioschyzon (Cyanidioschyzonaceae, Rhodophyta).</title>
        <authorList>
            <person name="Liu S.-L."/>
            <person name="Chiang Y.-R."/>
            <person name="Yoon H.S."/>
            <person name="Fu H.-Y."/>
        </authorList>
    </citation>
    <scope>NUCLEOTIDE SEQUENCE [LARGE SCALE GENOMIC DNA]</scope>
    <source>
        <strain evidence="7 8">THAL066</strain>
    </source>
</reference>
<comment type="cofactor">
    <cofactor evidence="1">
        <name>pyridoxal 5'-phosphate</name>
        <dbReference type="ChEBI" id="CHEBI:597326"/>
    </cofactor>
</comment>
<keyword evidence="4" id="KW-0808">Transferase</keyword>
<dbReference type="InterPro" id="IPR050596">
    <property type="entry name" value="AspAT/PAT-like"/>
</dbReference>
<dbReference type="CDD" id="cd00609">
    <property type="entry name" value="AAT_like"/>
    <property type="match status" value="1"/>
</dbReference>
<comment type="caution">
    <text evidence="7">The sequence shown here is derived from an EMBL/GenBank/DDBJ whole genome shotgun (WGS) entry which is preliminary data.</text>
</comment>
<organism evidence="7 8">
    <name type="scientific">Cyanidiococcus yangmingshanensis</name>
    <dbReference type="NCBI Taxonomy" id="2690220"/>
    <lineage>
        <taxon>Eukaryota</taxon>
        <taxon>Rhodophyta</taxon>
        <taxon>Bangiophyceae</taxon>
        <taxon>Cyanidiales</taxon>
        <taxon>Cyanidiaceae</taxon>
        <taxon>Cyanidiococcus</taxon>
    </lineage>
</organism>
<dbReference type="Gene3D" id="3.90.1150.10">
    <property type="entry name" value="Aspartate Aminotransferase, domain 1"/>
    <property type="match status" value="1"/>
</dbReference>
<dbReference type="InterPro" id="IPR004839">
    <property type="entry name" value="Aminotransferase_I/II_large"/>
</dbReference>
<dbReference type="InterPro" id="IPR015424">
    <property type="entry name" value="PyrdxlP-dep_Trfase"/>
</dbReference>
<dbReference type="InterPro" id="IPR004838">
    <property type="entry name" value="NHTrfase_class1_PyrdxlP-BS"/>
</dbReference>
<proteinExistence type="inferred from homology"/>
<name>A0A7J7IBH2_9RHOD</name>
<accession>A0A7J7IBH2</accession>
<evidence type="ECO:0000256" key="2">
    <source>
        <dbReference type="ARBA" id="ARBA00007441"/>
    </source>
</evidence>
<evidence type="ECO:0000256" key="4">
    <source>
        <dbReference type="ARBA" id="ARBA00022679"/>
    </source>
</evidence>
<evidence type="ECO:0000256" key="3">
    <source>
        <dbReference type="ARBA" id="ARBA00022576"/>
    </source>
</evidence>
<dbReference type="AlphaFoldDB" id="A0A7J7IBH2"/>
<dbReference type="Gene3D" id="3.40.640.10">
    <property type="entry name" value="Type I PLP-dependent aspartate aminotransferase-like (Major domain)"/>
    <property type="match status" value="1"/>
</dbReference>
<evidence type="ECO:0000313" key="7">
    <source>
        <dbReference type="EMBL" id="KAF6000422.1"/>
    </source>
</evidence>
<dbReference type="OrthoDB" id="7042322at2759"/>
<dbReference type="Proteomes" id="UP000530660">
    <property type="component" value="Unassembled WGS sequence"/>
</dbReference>
<dbReference type="PANTHER" id="PTHR46383:SF5">
    <property type="entry name" value="AMINOTRANSFERASE CLASS I_CLASSII DOMAIN-CONTAINING PROTEIN"/>
    <property type="match status" value="1"/>
</dbReference>
<comment type="similarity">
    <text evidence="2">Belongs to the class-I pyridoxal-phosphate-dependent aminotransferase family.</text>
</comment>
<protein>
    <recommendedName>
        <fullName evidence="6">Aminotransferase class I/classII large domain-containing protein</fullName>
    </recommendedName>
</protein>
<dbReference type="Pfam" id="PF00155">
    <property type="entry name" value="Aminotran_1_2"/>
    <property type="match status" value="1"/>
</dbReference>
<dbReference type="SUPFAM" id="SSF53383">
    <property type="entry name" value="PLP-dependent transferases"/>
    <property type="match status" value="1"/>
</dbReference>
<sequence>MSLSKRGLQAPRALVDDLESSYGHLTGICRMCAGGVGYGPTPMALREAGLRAAEIGGGYGPVAGEPALLAALREKLFLHNGLDADSEGCSILVTAGANQAFLNVLLAVADGGDRVILFAPYYFSHYSACVLAGLQPVVLDIAEDGAAAEALQRYAERKGAIDESASGKVRAVVVCTPCNPTGLVLENAALWKIANICERHGWWLIVDEAYEHFDFEMQLTERAGNLFVESAERPSSLAGMAVSKGRPYLMNRRTIHIFSMSKSFGMAGYRVGYTVCSRSIRAHEGRDLFDILRRVNDTVATHASRQSQLLAVCVLHDIGCITILQSRRLRVLLYVRELWQWAISLARAGIVQLSPHWLNDASLEGTSERQLRIGAFYVFFRVILNRERSASCREARDTELCRFLAEHYRVLVAPGSIFGMEPDDCWLRVSVGACCSNDVGALREALHRLSNGITEYRHRRMSLKS</sequence>
<gene>
    <name evidence="7" type="ORF">F1559_001308</name>
</gene>
<keyword evidence="3" id="KW-0032">Aminotransferase</keyword>
<dbReference type="EMBL" id="VWRR01000020">
    <property type="protein sequence ID" value="KAF6000422.1"/>
    <property type="molecule type" value="Genomic_DNA"/>
</dbReference>
<dbReference type="GO" id="GO:0030170">
    <property type="term" value="F:pyridoxal phosphate binding"/>
    <property type="evidence" value="ECO:0007669"/>
    <property type="project" value="InterPro"/>
</dbReference>
<feature type="domain" description="Aminotransferase class I/classII large" evidence="6">
    <location>
        <begin position="46"/>
        <end position="317"/>
    </location>
</feature>
<dbReference type="InterPro" id="IPR015422">
    <property type="entry name" value="PyrdxlP-dep_Trfase_small"/>
</dbReference>
<evidence type="ECO:0000313" key="8">
    <source>
        <dbReference type="Proteomes" id="UP000530660"/>
    </source>
</evidence>
<keyword evidence="5" id="KW-0663">Pyridoxal phosphate</keyword>
<evidence type="ECO:0000259" key="6">
    <source>
        <dbReference type="Pfam" id="PF00155"/>
    </source>
</evidence>
<keyword evidence="8" id="KW-1185">Reference proteome</keyword>
<evidence type="ECO:0000256" key="1">
    <source>
        <dbReference type="ARBA" id="ARBA00001933"/>
    </source>
</evidence>